<evidence type="ECO:0000256" key="11">
    <source>
        <dbReference type="ARBA" id="ARBA00049454"/>
    </source>
</evidence>
<comment type="catalytic activity">
    <reaction evidence="5">
        <text>N-terminal L-methionyl-L-tyrosyl-[protein] + acetyl-CoA = N-terminal N(alpha)-acetyl-L-methionyl-L-tyrosyl-[protein] + CoA + H(+)</text>
        <dbReference type="Rhea" id="RHEA:50532"/>
        <dbReference type="Rhea" id="RHEA-COMP:12717"/>
        <dbReference type="Rhea" id="RHEA-COMP:12718"/>
        <dbReference type="ChEBI" id="CHEBI:15378"/>
        <dbReference type="ChEBI" id="CHEBI:57287"/>
        <dbReference type="ChEBI" id="CHEBI:57288"/>
        <dbReference type="ChEBI" id="CHEBI:133384"/>
        <dbReference type="ChEBI" id="CHEBI:133385"/>
        <dbReference type="EC" id="2.3.1.258"/>
    </reaction>
</comment>
<comment type="catalytic activity">
    <reaction evidence="7">
        <text>N-terminal L-methionyl-L-lysyl-[protein] + acetyl-CoA = N-terminal N(alpha)-acetyl-L-methionyl-L-lysyl-[protein] + CoA + H(+)</text>
        <dbReference type="Rhea" id="RHEA:50580"/>
        <dbReference type="Rhea" id="RHEA-COMP:12734"/>
        <dbReference type="Rhea" id="RHEA-COMP:12735"/>
        <dbReference type="ChEBI" id="CHEBI:15378"/>
        <dbReference type="ChEBI" id="CHEBI:57287"/>
        <dbReference type="ChEBI" id="CHEBI:57288"/>
        <dbReference type="ChEBI" id="CHEBI:133406"/>
        <dbReference type="ChEBI" id="CHEBI:133407"/>
        <dbReference type="EC" id="2.3.1.258"/>
    </reaction>
</comment>
<evidence type="ECO:0000256" key="5">
    <source>
        <dbReference type="ARBA" id="ARBA00048335"/>
    </source>
</evidence>
<reference evidence="14" key="1">
    <citation type="submission" date="2007-07" db="EMBL/GenBank/DDBJ databases">
        <title>PCAP assembly of the Caenorhabditis remanei genome.</title>
        <authorList>
            <consortium name="The Caenorhabditis remanei Sequencing Consortium"/>
            <person name="Wilson R.K."/>
        </authorList>
    </citation>
    <scope>NUCLEOTIDE SEQUENCE [LARGE SCALE GENOMIC DNA]</scope>
    <source>
        <strain evidence="14">PB4641</strain>
    </source>
</reference>
<evidence type="ECO:0000256" key="8">
    <source>
        <dbReference type="ARBA" id="ARBA00048799"/>
    </source>
</evidence>
<proteinExistence type="predicted"/>
<evidence type="ECO:0000256" key="4">
    <source>
        <dbReference type="ARBA" id="ARBA00048251"/>
    </source>
</evidence>
<dbReference type="Proteomes" id="UP000008281">
    <property type="component" value="Unassembled WGS sequence"/>
</dbReference>
<dbReference type="EC" id="2.3.1.258" evidence="3"/>
<dbReference type="PROSITE" id="PS51186">
    <property type="entry name" value="GNAT"/>
    <property type="match status" value="1"/>
</dbReference>
<feature type="domain" description="N-acetyltransferase" evidence="13">
    <location>
        <begin position="40"/>
        <end position="182"/>
    </location>
</feature>
<dbReference type="GeneID" id="9807570"/>
<dbReference type="PANTHER" id="PTHR42919:SF8">
    <property type="entry name" value="N-ALPHA-ACETYLTRANSFERASE 50"/>
    <property type="match status" value="1"/>
</dbReference>
<comment type="catalytic activity">
    <reaction evidence="10">
        <text>N-terminal L-methionyl-L-leucyl-[protein] + acetyl-CoA = N-terminal N(alpha)-acetyl-L-methionyl-L-leucyl-[protein] + CoA + H(+)</text>
        <dbReference type="Rhea" id="RHEA:50520"/>
        <dbReference type="Rhea" id="RHEA-COMP:12711"/>
        <dbReference type="Rhea" id="RHEA-COMP:12712"/>
        <dbReference type="ChEBI" id="CHEBI:15378"/>
        <dbReference type="ChEBI" id="CHEBI:57287"/>
        <dbReference type="ChEBI" id="CHEBI:57288"/>
        <dbReference type="ChEBI" id="CHEBI:133377"/>
        <dbReference type="ChEBI" id="CHEBI:133378"/>
        <dbReference type="EC" id="2.3.1.258"/>
    </reaction>
</comment>
<dbReference type="PANTHER" id="PTHR42919">
    <property type="entry name" value="N-ALPHA-ACETYLTRANSFERASE"/>
    <property type="match status" value="1"/>
</dbReference>
<evidence type="ECO:0000313" key="14">
    <source>
        <dbReference type="EMBL" id="EFO89469.1"/>
    </source>
</evidence>
<dbReference type="EMBL" id="DS268556">
    <property type="protein sequence ID" value="EFO89469.1"/>
    <property type="molecule type" value="Genomic_DNA"/>
</dbReference>
<dbReference type="Pfam" id="PF00583">
    <property type="entry name" value="Acetyltransf_1"/>
    <property type="match status" value="1"/>
</dbReference>
<comment type="catalytic activity">
    <reaction evidence="9">
        <text>N-terminal L-methionyl-L-alanyl-[protein] + acetyl-CoA = N-terminal N(alpha)-acetyl-L-methionyl-L-alanyl-[protein] + CoA + H(+)</text>
        <dbReference type="Rhea" id="RHEA:50564"/>
        <dbReference type="Rhea" id="RHEA-COMP:12726"/>
        <dbReference type="Rhea" id="RHEA-COMP:12727"/>
        <dbReference type="ChEBI" id="CHEBI:15378"/>
        <dbReference type="ChEBI" id="CHEBI:57287"/>
        <dbReference type="ChEBI" id="CHEBI:57288"/>
        <dbReference type="ChEBI" id="CHEBI:133398"/>
        <dbReference type="ChEBI" id="CHEBI:133399"/>
        <dbReference type="EC" id="2.3.1.258"/>
    </reaction>
</comment>
<evidence type="ECO:0000256" key="10">
    <source>
        <dbReference type="ARBA" id="ARBA00049103"/>
    </source>
</evidence>
<feature type="compositionally biased region" description="Basic and acidic residues" evidence="12">
    <location>
        <begin position="1"/>
        <end position="10"/>
    </location>
</feature>
<dbReference type="eggNOG" id="KOG3138">
    <property type="taxonomic scope" value="Eukaryota"/>
</dbReference>
<keyword evidence="2" id="KW-0012">Acyltransferase</keyword>
<evidence type="ECO:0000256" key="3">
    <source>
        <dbReference type="ARBA" id="ARBA00039121"/>
    </source>
</evidence>
<dbReference type="KEGG" id="crq:GCK72_023004"/>
<dbReference type="InterPro" id="IPR051556">
    <property type="entry name" value="N-term/lysine_N-AcTrnsfr"/>
</dbReference>
<comment type="catalytic activity">
    <reaction evidence="4">
        <text>N-terminal L-methionyl-L-seryl-[protein] + acetyl-CoA = N-terminal N(alpha)-acetyl-L-methionyl-L-seryl-[protein] + CoA + H(+)</text>
        <dbReference type="Rhea" id="RHEA:50568"/>
        <dbReference type="Rhea" id="RHEA-COMP:12728"/>
        <dbReference type="Rhea" id="RHEA-COMP:12729"/>
        <dbReference type="ChEBI" id="CHEBI:15378"/>
        <dbReference type="ChEBI" id="CHEBI:57287"/>
        <dbReference type="ChEBI" id="CHEBI:57288"/>
        <dbReference type="ChEBI" id="CHEBI:133400"/>
        <dbReference type="ChEBI" id="CHEBI:133401"/>
        <dbReference type="EC" id="2.3.1.258"/>
    </reaction>
</comment>
<name>E3N8I3_CAERE</name>
<evidence type="ECO:0000256" key="6">
    <source>
        <dbReference type="ARBA" id="ARBA00048490"/>
    </source>
</evidence>
<dbReference type="Gene3D" id="3.40.630.30">
    <property type="match status" value="1"/>
</dbReference>
<dbReference type="InterPro" id="IPR000182">
    <property type="entry name" value="GNAT_dom"/>
</dbReference>
<dbReference type="InterPro" id="IPR016181">
    <property type="entry name" value="Acyl_CoA_acyltransferase"/>
</dbReference>
<dbReference type="STRING" id="31234.E3N8I3"/>
<dbReference type="OMA" id="CANEKAI"/>
<dbReference type="OrthoDB" id="47374at2759"/>
<dbReference type="GO" id="GO:0120518">
    <property type="term" value="F:protein N-terminal-methionine acetyltransferase activity"/>
    <property type="evidence" value="ECO:0007669"/>
    <property type="project" value="UniProtKB-EC"/>
</dbReference>
<comment type="catalytic activity">
    <reaction evidence="8">
        <text>N-terminal L-methionyl-L-valyl-[protein] + acetyl-CoA = N-terminal N(alpha)-acetyl-L-methionyl-L-valyl-[protein] + CoA + H(+)</text>
        <dbReference type="Rhea" id="RHEA:50572"/>
        <dbReference type="Rhea" id="RHEA-COMP:12730"/>
        <dbReference type="Rhea" id="RHEA-COMP:12731"/>
        <dbReference type="ChEBI" id="CHEBI:15378"/>
        <dbReference type="ChEBI" id="CHEBI:57287"/>
        <dbReference type="ChEBI" id="CHEBI:57288"/>
        <dbReference type="ChEBI" id="CHEBI:133402"/>
        <dbReference type="ChEBI" id="CHEBI:133403"/>
        <dbReference type="EC" id="2.3.1.258"/>
    </reaction>
</comment>
<evidence type="ECO:0000313" key="15">
    <source>
        <dbReference type="Proteomes" id="UP000008281"/>
    </source>
</evidence>
<gene>
    <name evidence="14" type="ORF">CRE_19957</name>
</gene>
<comment type="catalytic activity">
    <reaction evidence="11">
        <text>N-terminal L-methionyl-L-threonyl-[protein] + acetyl-CoA = N-terminal N(alpha)-acetyl-L-methionyl-L-threonyl-[protein] + CoA + H(+)</text>
        <dbReference type="Rhea" id="RHEA:50576"/>
        <dbReference type="Rhea" id="RHEA-COMP:12732"/>
        <dbReference type="Rhea" id="RHEA-COMP:12733"/>
        <dbReference type="ChEBI" id="CHEBI:15378"/>
        <dbReference type="ChEBI" id="CHEBI:57287"/>
        <dbReference type="ChEBI" id="CHEBI:57288"/>
        <dbReference type="ChEBI" id="CHEBI:133404"/>
        <dbReference type="ChEBI" id="CHEBI:133405"/>
        <dbReference type="EC" id="2.3.1.258"/>
    </reaction>
</comment>
<sequence length="183" mass="20824">MSKRVSERLKNKAKRRAEGEMSTVCANGEQPGTSARSNSVILREVTQEIIPNLQTLVDSVFPNIFHENLFDIAYKMGELVRIAYIDGKLAGFITCELKNGVLYVSLIGVRVEYRRQGVGSALIQYAISFGRDMKKDIQLHVEVGNTTAQQFYKQHGFIETERDDTYYDDPPRAAFVYTKKFNE</sequence>
<dbReference type="SUPFAM" id="SSF55729">
    <property type="entry name" value="Acyl-CoA N-acyltransferases (Nat)"/>
    <property type="match status" value="1"/>
</dbReference>
<dbReference type="CDD" id="cd04301">
    <property type="entry name" value="NAT_SF"/>
    <property type="match status" value="1"/>
</dbReference>
<accession>E3N8I3</accession>
<protein>
    <recommendedName>
        <fullName evidence="3">N-terminal methionine N(alpha)-acetyltransferase NatE</fullName>
        <ecNumber evidence="3">2.3.1.258</ecNumber>
    </recommendedName>
</protein>
<keyword evidence="1" id="KW-0808">Transferase</keyword>
<dbReference type="AlphaFoldDB" id="E3N8I3"/>
<evidence type="ECO:0000256" key="1">
    <source>
        <dbReference type="ARBA" id="ARBA00022679"/>
    </source>
</evidence>
<evidence type="ECO:0000256" key="7">
    <source>
        <dbReference type="ARBA" id="ARBA00048618"/>
    </source>
</evidence>
<evidence type="ECO:0000259" key="13">
    <source>
        <dbReference type="PROSITE" id="PS51186"/>
    </source>
</evidence>
<dbReference type="HOGENOM" id="CLU_1476487_0_0_1"/>
<feature type="region of interest" description="Disordered" evidence="12">
    <location>
        <begin position="1"/>
        <end position="34"/>
    </location>
</feature>
<evidence type="ECO:0000256" key="12">
    <source>
        <dbReference type="SAM" id="MobiDB-lite"/>
    </source>
</evidence>
<comment type="catalytic activity">
    <reaction evidence="6">
        <text>N-terminal L-methionyl-L-phenylalanyl-[protein] + acetyl-CoA = N-terminal N(alpha)-acetyl-L-methionyl-L-phenylalanyl-[protein] + CoA + H(+)</text>
        <dbReference type="Rhea" id="RHEA:50528"/>
        <dbReference type="Rhea" id="RHEA-COMP:12715"/>
        <dbReference type="Rhea" id="RHEA-COMP:12716"/>
        <dbReference type="ChEBI" id="CHEBI:15378"/>
        <dbReference type="ChEBI" id="CHEBI:57287"/>
        <dbReference type="ChEBI" id="CHEBI:57288"/>
        <dbReference type="ChEBI" id="CHEBI:133382"/>
        <dbReference type="ChEBI" id="CHEBI:133383"/>
        <dbReference type="EC" id="2.3.1.258"/>
    </reaction>
</comment>
<organism evidence="15">
    <name type="scientific">Caenorhabditis remanei</name>
    <name type="common">Caenorhabditis vulgaris</name>
    <dbReference type="NCBI Taxonomy" id="31234"/>
    <lineage>
        <taxon>Eukaryota</taxon>
        <taxon>Metazoa</taxon>
        <taxon>Ecdysozoa</taxon>
        <taxon>Nematoda</taxon>
        <taxon>Chromadorea</taxon>
        <taxon>Rhabditida</taxon>
        <taxon>Rhabditina</taxon>
        <taxon>Rhabditomorpha</taxon>
        <taxon>Rhabditoidea</taxon>
        <taxon>Rhabditidae</taxon>
        <taxon>Peloderinae</taxon>
        <taxon>Caenorhabditis</taxon>
    </lineage>
</organism>
<dbReference type="CTD" id="9807570"/>
<keyword evidence="15" id="KW-1185">Reference proteome</keyword>
<evidence type="ECO:0000256" key="9">
    <source>
        <dbReference type="ARBA" id="ARBA00049002"/>
    </source>
</evidence>
<dbReference type="RefSeq" id="XP_003095339.2">
    <property type="nucleotide sequence ID" value="XM_003095291.2"/>
</dbReference>
<evidence type="ECO:0000256" key="2">
    <source>
        <dbReference type="ARBA" id="ARBA00023315"/>
    </source>
</evidence>